<dbReference type="Pfam" id="PF07683">
    <property type="entry name" value="CobW_C"/>
    <property type="match status" value="1"/>
</dbReference>
<accession>A0AAD4KIB6</accession>
<name>A0AAD4KIB6_9EURO</name>
<feature type="compositionally biased region" description="Acidic residues" evidence="1">
    <location>
        <begin position="341"/>
        <end position="366"/>
    </location>
</feature>
<proteinExistence type="predicted"/>
<dbReference type="GeneID" id="70243111"/>
<evidence type="ECO:0000259" key="2">
    <source>
        <dbReference type="SMART" id="SM00833"/>
    </source>
</evidence>
<evidence type="ECO:0000313" key="3">
    <source>
        <dbReference type="EMBL" id="KAH8689108.1"/>
    </source>
</evidence>
<dbReference type="CDD" id="cd03112">
    <property type="entry name" value="CobW-like"/>
    <property type="match status" value="1"/>
</dbReference>
<dbReference type="Gene3D" id="3.40.50.300">
    <property type="entry name" value="P-loop containing nucleotide triphosphate hydrolases"/>
    <property type="match status" value="1"/>
</dbReference>
<dbReference type="PANTHER" id="PTHR43603">
    <property type="entry name" value="COBW DOMAIN-CONTAINING PROTEIN DDB_G0274527"/>
    <property type="match status" value="1"/>
</dbReference>
<dbReference type="PANTHER" id="PTHR43603:SF1">
    <property type="entry name" value="ZINC-REGULATED GTPASE METALLOPROTEIN ACTIVATOR 1"/>
    <property type="match status" value="1"/>
</dbReference>
<dbReference type="EMBL" id="JAJTJA010000016">
    <property type="protein sequence ID" value="KAH8689108.1"/>
    <property type="molecule type" value="Genomic_DNA"/>
</dbReference>
<dbReference type="SUPFAM" id="SSF52540">
    <property type="entry name" value="P-loop containing nucleoside triphosphate hydrolases"/>
    <property type="match status" value="1"/>
</dbReference>
<feature type="region of interest" description="Disordered" evidence="1">
    <location>
        <begin position="339"/>
        <end position="366"/>
    </location>
</feature>
<dbReference type="Pfam" id="PF02492">
    <property type="entry name" value="cobW"/>
    <property type="match status" value="2"/>
</dbReference>
<keyword evidence="4" id="KW-1185">Reference proteome</keyword>
<feature type="compositionally biased region" description="Basic residues" evidence="1">
    <location>
        <begin position="552"/>
        <end position="569"/>
    </location>
</feature>
<reference evidence="3" key="1">
    <citation type="submission" date="2021-12" db="EMBL/GenBank/DDBJ databases">
        <title>Convergent genome expansion in fungi linked to evolution of root-endophyte symbiosis.</title>
        <authorList>
            <consortium name="DOE Joint Genome Institute"/>
            <person name="Ke Y.-H."/>
            <person name="Bonito G."/>
            <person name="Liao H.-L."/>
            <person name="Looney B."/>
            <person name="Rojas-Flechas A."/>
            <person name="Nash J."/>
            <person name="Hameed K."/>
            <person name="Schadt C."/>
            <person name="Martin F."/>
            <person name="Crous P.W."/>
            <person name="Miettinen O."/>
            <person name="Magnuson J.K."/>
            <person name="Labbe J."/>
            <person name="Jacobson D."/>
            <person name="Doktycz M.J."/>
            <person name="Veneault-Fourrey C."/>
            <person name="Kuo A."/>
            <person name="Mondo S."/>
            <person name="Calhoun S."/>
            <person name="Riley R."/>
            <person name="Ohm R."/>
            <person name="LaButti K."/>
            <person name="Andreopoulos B."/>
            <person name="Pangilinan J."/>
            <person name="Nolan M."/>
            <person name="Tritt A."/>
            <person name="Clum A."/>
            <person name="Lipzen A."/>
            <person name="Daum C."/>
            <person name="Barry K."/>
            <person name="Grigoriev I.V."/>
            <person name="Vilgalys R."/>
        </authorList>
    </citation>
    <scope>NUCLEOTIDE SEQUENCE</scope>
    <source>
        <strain evidence="3">PMI_201</strain>
    </source>
</reference>
<dbReference type="InterPro" id="IPR027417">
    <property type="entry name" value="P-loop_NTPase"/>
</dbReference>
<sequence length="578" mass="65148">MSDNTPKAENVNIKALPVTLLSGFLGSGKTTLLEHILKSTDHGLKIAVIVNDMASLNIDAALITHHKVSQTQEKLIQLQNGCICCTLRGDLLSELARLARSEGSVDYVVIESTGISEPMQVAETFTAEFSSAMMEIDVEQLDANGQEERRILMEVAEMGGLHNLATLDTTVTVIDAFNLFSNFHTPEFLSDRYGSKEIAPEDERTISDLMVDQIEFADVLIVNKIDTVKEEVQVKIRELIKLLNPDAKVIETSFSKVDVKEIVQTGRFNFIKAASGAGWLRSLHEMTMLNTTDGKKRMAPKPETIEYGINNFVYSARRPFHSRRLFALLQDKFILLQGRENDDDGEEENDMDDENMEEDEDEGDDRSEIAEFDQLDPPVILANKKAHPAFGPVLRSKGFFWLATRGMQFGEWSQAGGILTVSCGGVWFTELPRELWPEDKDVVESIQRDFSGEWGDRRQEIVFIGEGINCDKISEVLDKCLLTDKEMKQWERIMRNPKLSPAEKEEALNDLWEDGWEDWPDVDIVDVDEDEMEVDTNNEGTKTGQKHRISEHIGNGHKHHGHAHSHAHTHTQGQMVKA</sequence>
<evidence type="ECO:0000256" key="1">
    <source>
        <dbReference type="SAM" id="MobiDB-lite"/>
    </source>
</evidence>
<feature type="region of interest" description="Disordered" evidence="1">
    <location>
        <begin position="552"/>
        <end position="578"/>
    </location>
</feature>
<dbReference type="InterPro" id="IPR011629">
    <property type="entry name" value="CobW-like_C"/>
</dbReference>
<dbReference type="SUPFAM" id="SSF90002">
    <property type="entry name" value="Hypothetical protein YjiA, C-terminal domain"/>
    <property type="match status" value="1"/>
</dbReference>
<organism evidence="3 4">
    <name type="scientific">Talaromyces proteolyticus</name>
    <dbReference type="NCBI Taxonomy" id="1131652"/>
    <lineage>
        <taxon>Eukaryota</taxon>
        <taxon>Fungi</taxon>
        <taxon>Dikarya</taxon>
        <taxon>Ascomycota</taxon>
        <taxon>Pezizomycotina</taxon>
        <taxon>Eurotiomycetes</taxon>
        <taxon>Eurotiomycetidae</taxon>
        <taxon>Eurotiales</taxon>
        <taxon>Trichocomaceae</taxon>
        <taxon>Talaromyces</taxon>
        <taxon>Talaromyces sect. Bacilispori</taxon>
    </lineage>
</organism>
<protein>
    <submittedName>
        <fullName evidence="3">CobW domain protein</fullName>
    </submittedName>
</protein>
<dbReference type="RefSeq" id="XP_046065534.1">
    <property type="nucleotide sequence ID" value="XM_046212824.1"/>
</dbReference>
<dbReference type="InterPro" id="IPR003495">
    <property type="entry name" value="CobW/HypB/UreG_nucleotide-bd"/>
</dbReference>
<comment type="caution">
    <text evidence="3">The sequence shown here is derived from an EMBL/GenBank/DDBJ whole genome shotgun (WGS) entry which is preliminary data.</text>
</comment>
<dbReference type="InterPro" id="IPR051927">
    <property type="entry name" value="Zn_Chap_cDPG_Synth"/>
</dbReference>
<evidence type="ECO:0000313" key="4">
    <source>
        <dbReference type="Proteomes" id="UP001201262"/>
    </source>
</evidence>
<dbReference type="AlphaFoldDB" id="A0AAD4KIB6"/>
<dbReference type="SMART" id="SM00833">
    <property type="entry name" value="CobW_C"/>
    <property type="match status" value="1"/>
</dbReference>
<dbReference type="Proteomes" id="UP001201262">
    <property type="component" value="Unassembled WGS sequence"/>
</dbReference>
<gene>
    <name evidence="3" type="ORF">BGW36DRAFT_330911</name>
</gene>
<feature type="domain" description="CobW C-terminal" evidence="2">
    <location>
        <begin position="309"/>
        <end position="481"/>
    </location>
</feature>